<keyword evidence="2" id="KW-1185">Reference proteome</keyword>
<gene>
    <name evidence="1" type="ORF">PDE_05384</name>
</gene>
<organism evidence="1 2">
    <name type="scientific">Penicillium oxalicum (strain 114-2 / CGMCC 5302)</name>
    <name type="common">Penicillium decumbens</name>
    <dbReference type="NCBI Taxonomy" id="933388"/>
    <lineage>
        <taxon>Eukaryota</taxon>
        <taxon>Fungi</taxon>
        <taxon>Dikarya</taxon>
        <taxon>Ascomycota</taxon>
        <taxon>Pezizomycotina</taxon>
        <taxon>Eurotiomycetes</taxon>
        <taxon>Eurotiomycetidae</taxon>
        <taxon>Eurotiales</taxon>
        <taxon>Aspergillaceae</taxon>
        <taxon>Penicillium</taxon>
    </lineage>
</organism>
<protein>
    <submittedName>
        <fullName evidence="1">Uncharacterized protein</fullName>
    </submittedName>
</protein>
<accession>S8AW13</accession>
<dbReference type="EMBL" id="KB644412">
    <property type="protein sequence ID" value="EPS30433.1"/>
    <property type="molecule type" value="Genomic_DNA"/>
</dbReference>
<reference evidence="1 2" key="1">
    <citation type="journal article" date="2013" name="PLoS ONE">
        <title>Genomic and secretomic analyses reveal unique features of the lignocellulolytic enzyme system of Penicillium decumbens.</title>
        <authorList>
            <person name="Liu G."/>
            <person name="Zhang L."/>
            <person name="Wei X."/>
            <person name="Zou G."/>
            <person name="Qin Y."/>
            <person name="Ma L."/>
            <person name="Li J."/>
            <person name="Zheng H."/>
            <person name="Wang S."/>
            <person name="Wang C."/>
            <person name="Xun L."/>
            <person name="Zhao G.-P."/>
            <person name="Zhou Z."/>
            <person name="Qu Y."/>
        </authorList>
    </citation>
    <scope>NUCLEOTIDE SEQUENCE [LARGE SCALE GENOMIC DNA]</scope>
    <source>
        <strain evidence="2">114-2 / CGMCC 5302</strain>
    </source>
</reference>
<dbReference type="HOGENOM" id="CLU_2441566_0_0_1"/>
<evidence type="ECO:0000313" key="1">
    <source>
        <dbReference type="EMBL" id="EPS30433.1"/>
    </source>
</evidence>
<dbReference type="AlphaFoldDB" id="S8AW13"/>
<evidence type="ECO:0000313" key="2">
    <source>
        <dbReference type="Proteomes" id="UP000019376"/>
    </source>
</evidence>
<dbReference type="Proteomes" id="UP000019376">
    <property type="component" value="Unassembled WGS sequence"/>
</dbReference>
<name>S8AW13_PENO1</name>
<sequence>MGCQPGATTWKILSTKDNLTINDQAIFDPTTEQMLQKVDLAFIKGVAVMQLRHSPYQPQLPWWVPQLPISLDQQATAEIPTDCSNDSPMQ</sequence>
<proteinExistence type="predicted"/>